<dbReference type="SUPFAM" id="SSF54001">
    <property type="entry name" value="Cysteine proteinases"/>
    <property type="match status" value="1"/>
</dbReference>
<dbReference type="Pfam" id="PF01841">
    <property type="entry name" value="Transglut_core"/>
    <property type="match status" value="1"/>
</dbReference>
<keyword evidence="1" id="KW-0732">Signal</keyword>
<evidence type="ECO:0000256" key="1">
    <source>
        <dbReference type="SAM" id="SignalP"/>
    </source>
</evidence>
<evidence type="ECO:0000313" key="3">
    <source>
        <dbReference type="EMBL" id="MSS00548.1"/>
    </source>
</evidence>
<dbReference type="InterPro" id="IPR038765">
    <property type="entry name" value="Papain-like_cys_pep_sf"/>
</dbReference>
<accession>A0A7X2N1Y7</accession>
<proteinExistence type="predicted"/>
<dbReference type="SMART" id="SM00728">
    <property type="entry name" value="ChW"/>
    <property type="match status" value="5"/>
</dbReference>
<gene>
    <name evidence="3" type="ORF">FYJ50_00200</name>
</gene>
<dbReference type="InterPro" id="IPR002931">
    <property type="entry name" value="Transglutaminase-like"/>
</dbReference>
<dbReference type="AlphaFoldDB" id="A0A7X2N1Y7"/>
<protein>
    <recommendedName>
        <fullName evidence="2">Transglutaminase-like domain-containing protein</fullName>
    </recommendedName>
</protein>
<evidence type="ECO:0000259" key="2">
    <source>
        <dbReference type="Pfam" id="PF01841"/>
    </source>
</evidence>
<name>A0A7X2N1Y7_9FIRM</name>
<dbReference type="Pfam" id="PF07538">
    <property type="entry name" value="ChW"/>
    <property type="match status" value="5"/>
</dbReference>
<sequence>MVKFFKYLFSILFVVVISMINVVPTFAQETYDTDTITCETEENQDSINSRNNEIEEEMISIDSFLIIETEDFTTRDFILSLLNQDNFSNFSIDIKDENGNVINIKSCFEGENKVLFSYKFEKGIYNVDKIHYELNNQSYVFDFTKTQFNNKFEVKDDLDYGINALNEEIDDDEKQISYQTHVQTYGWQETKYDGETSGTTGQSKRLEGITIKLIGTQYSGDILYKTHVQTYGWQEWKSNGQVSGTTGESKRLEAIQIKLSGDISNYYDVYYRVHAQTFGWLGWAKNGEKAGTEGLSKRLEAIEIVLREKDDPITTSGKSYIGVDSIGTLSYSVNYSNTGWQDNKSNGETSGSTTNNIGINGIKINLDNSDVNSFKGNINYQIYNKDAGWSNVASNGDTLVFTDGNTINAIKISLTDELYTYCDIYYRTYITDIGWLGWAKNGQSAGSSKIGNGIEAIQIMINMKTTSAPGHNLNYYREYINSTMQSAYEINNSLGRDLRKAFDYAKNIEYSRYEPADVNSYGSENYAKYGFANQRGNCYVMAAVFTYLAQELGYDAHQVGGQQGSLNTPHSWVEIVVNGTIYVCDPDFEKELGRNGFMFTYGSSGTLKYHDYSRMN</sequence>
<evidence type="ECO:0000313" key="4">
    <source>
        <dbReference type="Proteomes" id="UP000470082"/>
    </source>
</evidence>
<dbReference type="EMBL" id="VUMM01000001">
    <property type="protein sequence ID" value="MSS00548.1"/>
    <property type="molecule type" value="Genomic_DNA"/>
</dbReference>
<dbReference type="Proteomes" id="UP000470082">
    <property type="component" value="Unassembled WGS sequence"/>
</dbReference>
<feature type="domain" description="Transglutaminase-like" evidence="2">
    <location>
        <begin position="499"/>
        <end position="580"/>
    </location>
</feature>
<comment type="caution">
    <text evidence="3">The sequence shown here is derived from an EMBL/GenBank/DDBJ whole genome shotgun (WGS) entry which is preliminary data.</text>
</comment>
<dbReference type="Gene3D" id="3.10.620.30">
    <property type="match status" value="1"/>
</dbReference>
<organism evidence="3 4">
    <name type="scientific">Floccifex porci</name>
    <dbReference type="NCBI Taxonomy" id="2606629"/>
    <lineage>
        <taxon>Bacteria</taxon>
        <taxon>Bacillati</taxon>
        <taxon>Bacillota</taxon>
        <taxon>Erysipelotrichia</taxon>
        <taxon>Erysipelotrichales</taxon>
        <taxon>Erysipelotrichaceae</taxon>
        <taxon>Floccifex</taxon>
    </lineage>
</organism>
<feature type="chain" id="PRO_5030663063" description="Transglutaminase-like domain-containing protein" evidence="1">
    <location>
        <begin position="28"/>
        <end position="616"/>
    </location>
</feature>
<reference evidence="3 4" key="1">
    <citation type="submission" date="2019-08" db="EMBL/GenBank/DDBJ databases">
        <title>In-depth cultivation of the pig gut microbiome towards novel bacterial diversity and tailored functional studies.</title>
        <authorList>
            <person name="Wylensek D."/>
            <person name="Hitch T.C.A."/>
            <person name="Clavel T."/>
        </authorList>
    </citation>
    <scope>NUCLEOTIDE SEQUENCE [LARGE SCALE GENOMIC DNA]</scope>
    <source>
        <strain evidence="3 4">LKV-178-WT-2G</strain>
    </source>
</reference>
<dbReference type="InterPro" id="IPR006637">
    <property type="entry name" value="ChW"/>
</dbReference>
<keyword evidence="4" id="KW-1185">Reference proteome</keyword>
<dbReference type="RefSeq" id="WP_154459023.1">
    <property type="nucleotide sequence ID" value="NZ_VUMM01000001.1"/>
</dbReference>
<feature type="signal peptide" evidence="1">
    <location>
        <begin position="1"/>
        <end position="27"/>
    </location>
</feature>